<dbReference type="Gene3D" id="1.10.287.110">
    <property type="entry name" value="DnaJ domain"/>
    <property type="match status" value="1"/>
</dbReference>
<feature type="domain" description="J" evidence="1">
    <location>
        <begin position="3"/>
        <end position="49"/>
    </location>
</feature>
<gene>
    <name evidence="2" type="ORF">DEA37_0004955</name>
</gene>
<sequence length="49" mass="5772">MRCYYDVLGVPRNVEPTELKKAYYKMSLQWHPDKNATGSEDTTSMFQQI</sequence>
<dbReference type="InterPro" id="IPR036869">
    <property type="entry name" value="J_dom_sf"/>
</dbReference>
<dbReference type="InterPro" id="IPR001623">
    <property type="entry name" value="DnaJ_domain"/>
</dbReference>
<reference evidence="2 3" key="1">
    <citation type="journal article" date="2019" name="Gigascience">
        <title>Whole-genome sequence of the oriental lung fluke Paragonimus westermani.</title>
        <authorList>
            <person name="Oey H."/>
            <person name="Zakrzewski M."/>
            <person name="Narain K."/>
            <person name="Devi K.R."/>
            <person name="Agatsuma T."/>
            <person name="Nawaratna S."/>
            <person name="Gobert G.N."/>
            <person name="Jones M.K."/>
            <person name="Ragan M.A."/>
            <person name="McManus D.P."/>
            <person name="Krause L."/>
        </authorList>
    </citation>
    <scope>NUCLEOTIDE SEQUENCE [LARGE SCALE GENOMIC DNA]</scope>
    <source>
        <strain evidence="2 3">IND2009</strain>
    </source>
</reference>
<dbReference type="Pfam" id="PF00226">
    <property type="entry name" value="DnaJ"/>
    <property type="match status" value="1"/>
</dbReference>
<dbReference type="SUPFAM" id="SSF46565">
    <property type="entry name" value="Chaperone J-domain"/>
    <property type="match status" value="1"/>
</dbReference>
<accession>A0A5J4N350</accession>
<dbReference type="InterPro" id="IPR051964">
    <property type="entry name" value="Chaperone_stress_response"/>
</dbReference>
<comment type="caution">
    <text evidence="2">The sequence shown here is derived from an EMBL/GenBank/DDBJ whole genome shotgun (WGS) entry which is preliminary data.</text>
</comment>
<dbReference type="AlphaFoldDB" id="A0A5J4N350"/>
<proteinExistence type="predicted"/>
<dbReference type="PRINTS" id="PR00625">
    <property type="entry name" value="JDOMAIN"/>
</dbReference>
<dbReference type="SMART" id="SM00271">
    <property type="entry name" value="DnaJ"/>
    <property type="match status" value="1"/>
</dbReference>
<protein>
    <recommendedName>
        <fullName evidence="1">J domain-containing protein</fullName>
    </recommendedName>
</protein>
<dbReference type="PANTHER" id="PTHR44029:SF1">
    <property type="entry name" value="DNAJ HOMOLOG SUBFAMILY C MEMBER 21"/>
    <property type="match status" value="1"/>
</dbReference>
<organism evidence="2 3">
    <name type="scientific">Paragonimus westermani</name>
    <dbReference type="NCBI Taxonomy" id="34504"/>
    <lineage>
        <taxon>Eukaryota</taxon>
        <taxon>Metazoa</taxon>
        <taxon>Spiralia</taxon>
        <taxon>Lophotrochozoa</taxon>
        <taxon>Platyhelminthes</taxon>
        <taxon>Trematoda</taxon>
        <taxon>Digenea</taxon>
        <taxon>Plagiorchiida</taxon>
        <taxon>Troglotremata</taxon>
        <taxon>Troglotrematidae</taxon>
        <taxon>Paragonimus</taxon>
    </lineage>
</organism>
<evidence type="ECO:0000313" key="2">
    <source>
        <dbReference type="EMBL" id="KAA3669780.1"/>
    </source>
</evidence>
<evidence type="ECO:0000313" key="3">
    <source>
        <dbReference type="Proteomes" id="UP000324629"/>
    </source>
</evidence>
<name>A0A5J4N350_9TREM</name>
<feature type="non-terminal residue" evidence="2">
    <location>
        <position position="49"/>
    </location>
</feature>
<keyword evidence="3" id="KW-1185">Reference proteome</keyword>
<evidence type="ECO:0000259" key="1">
    <source>
        <dbReference type="PROSITE" id="PS50076"/>
    </source>
</evidence>
<dbReference type="PANTHER" id="PTHR44029">
    <property type="entry name" value="DNAJ HOMOLOG SUBFAMILY C MEMBER 21"/>
    <property type="match status" value="1"/>
</dbReference>
<dbReference type="EMBL" id="QNGE01027088">
    <property type="protein sequence ID" value="KAA3669780.1"/>
    <property type="molecule type" value="Genomic_DNA"/>
</dbReference>
<dbReference type="CDD" id="cd06257">
    <property type="entry name" value="DnaJ"/>
    <property type="match status" value="1"/>
</dbReference>
<dbReference type="PROSITE" id="PS50076">
    <property type="entry name" value="DNAJ_2"/>
    <property type="match status" value="1"/>
</dbReference>
<dbReference type="GO" id="GO:0005737">
    <property type="term" value="C:cytoplasm"/>
    <property type="evidence" value="ECO:0007669"/>
    <property type="project" value="TreeGrafter"/>
</dbReference>
<dbReference type="Proteomes" id="UP000324629">
    <property type="component" value="Unassembled WGS sequence"/>
</dbReference>